<evidence type="ECO:0000256" key="1">
    <source>
        <dbReference type="ARBA" id="ARBA00022490"/>
    </source>
</evidence>
<gene>
    <name evidence="4" type="primary">aat</name>
    <name evidence="6" type="ORF">SAMN05421795_103223</name>
</gene>
<comment type="subcellular location">
    <subcellularLocation>
        <location evidence="4">Cytoplasm</location>
    </subcellularLocation>
</comment>
<name>A0A1N7LLW8_9RHOB</name>
<dbReference type="GO" id="GO:0005737">
    <property type="term" value="C:cytoplasm"/>
    <property type="evidence" value="ECO:0007669"/>
    <property type="project" value="UniProtKB-SubCell"/>
</dbReference>
<keyword evidence="2 4" id="KW-0808">Transferase</keyword>
<comment type="catalytic activity">
    <reaction evidence="4">
        <text>N-terminal L-arginyl-[protein] + L-leucyl-tRNA(Leu) = N-terminal L-leucyl-L-arginyl-[protein] + tRNA(Leu) + H(+)</text>
        <dbReference type="Rhea" id="RHEA:50416"/>
        <dbReference type="Rhea" id="RHEA-COMP:9613"/>
        <dbReference type="Rhea" id="RHEA-COMP:9622"/>
        <dbReference type="Rhea" id="RHEA-COMP:12672"/>
        <dbReference type="Rhea" id="RHEA-COMP:12673"/>
        <dbReference type="ChEBI" id="CHEBI:15378"/>
        <dbReference type="ChEBI" id="CHEBI:64719"/>
        <dbReference type="ChEBI" id="CHEBI:78442"/>
        <dbReference type="ChEBI" id="CHEBI:78494"/>
        <dbReference type="ChEBI" id="CHEBI:133044"/>
        <dbReference type="EC" id="2.3.2.6"/>
    </reaction>
</comment>
<reference evidence="7" key="1">
    <citation type="submission" date="2017-01" db="EMBL/GenBank/DDBJ databases">
        <authorList>
            <person name="Varghese N."/>
            <person name="Submissions S."/>
        </authorList>
    </citation>
    <scope>NUCLEOTIDE SEQUENCE [LARGE SCALE GENOMIC DNA]</scope>
    <source>
        <strain evidence="7">DSM 18714</strain>
    </source>
</reference>
<dbReference type="PANTHER" id="PTHR30098">
    <property type="entry name" value="LEUCYL/PHENYLALANYL-TRNA--PROTEIN TRANSFERASE"/>
    <property type="match status" value="1"/>
</dbReference>
<dbReference type="Proteomes" id="UP000186098">
    <property type="component" value="Unassembled WGS sequence"/>
</dbReference>
<evidence type="ECO:0000313" key="7">
    <source>
        <dbReference type="Proteomes" id="UP000186098"/>
    </source>
</evidence>
<dbReference type="Gene3D" id="3.40.630.70">
    <property type="entry name" value="Leucyl/phenylalanyl-tRNA-protein transferase, C-terminal domain"/>
    <property type="match status" value="1"/>
</dbReference>
<comment type="catalytic activity">
    <reaction evidence="4">
        <text>L-phenylalanyl-tRNA(Phe) + an N-terminal L-alpha-aminoacyl-[protein] = an N-terminal L-phenylalanyl-L-alpha-aminoacyl-[protein] + tRNA(Phe)</text>
        <dbReference type="Rhea" id="RHEA:43632"/>
        <dbReference type="Rhea" id="RHEA-COMP:9668"/>
        <dbReference type="Rhea" id="RHEA-COMP:9699"/>
        <dbReference type="Rhea" id="RHEA-COMP:10636"/>
        <dbReference type="Rhea" id="RHEA-COMP:10637"/>
        <dbReference type="ChEBI" id="CHEBI:78442"/>
        <dbReference type="ChEBI" id="CHEBI:78531"/>
        <dbReference type="ChEBI" id="CHEBI:78597"/>
        <dbReference type="ChEBI" id="CHEBI:83561"/>
        <dbReference type="EC" id="2.3.2.6"/>
    </reaction>
</comment>
<dbReference type="EC" id="2.3.2.6" evidence="4"/>
<dbReference type="InterPro" id="IPR004616">
    <property type="entry name" value="Leu/Phe-tRNA_Trfase"/>
</dbReference>
<dbReference type="RefSeq" id="WP_076365344.1">
    <property type="nucleotide sequence ID" value="NZ_FTOM01000003.1"/>
</dbReference>
<dbReference type="HAMAP" id="MF_00688">
    <property type="entry name" value="Leu_Phe_trans"/>
    <property type="match status" value="1"/>
</dbReference>
<dbReference type="NCBIfam" id="TIGR00667">
    <property type="entry name" value="aat"/>
    <property type="match status" value="1"/>
</dbReference>
<feature type="region of interest" description="Disordered" evidence="5">
    <location>
        <begin position="194"/>
        <end position="217"/>
    </location>
</feature>
<accession>A0A1N7LLW8</accession>
<dbReference type="GO" id="GO:0030163">
    <property type="term" value="P:protein catabolic process"/>
    <property type="evidence" value="ECO:0007669"/>
    <property type="project" value="UniProtKB-UniRule"/>
</dbReference>
<dbReference type="InterPro" id="IPR042221">
    <property type="entry name" value="Leu/Phe-tRNA_Trfase_N"/>
</dbReference>
<dbReference type="OrthoDB" id="9790282at2"/>
<sequence>MRAADLTPEMMLGAYARGIFPMALTREDDQLHWFSPEDRGIIPLDGFHVSRSLSRQIRRGTYSAQVNGAFAEVVRACADRDETWISDGLERLYARLHAAGFAHSVEIRDAQGALVGGVFGLSLGAAFFGESMVSRQTGGSKMALLALVERLRRQGFTLLDTQYLTPHLASLGGVEIPRADYLRRLDRALNRVARLSGPVPPPPEPLQSILQRMTQTS</sequence>
<evidence type="ECO:0000256" key="2">
    <source>
        <dbReference type="ARBA" id="ARBA00022679"/>
    </source>
</evidence>
<dbReference type="EMBL" id="FTOM01000003">
    <property type="protein sequence ID" value="SIS74792.1"/>
    <property type="molecule type" value="Genomic_DNA"/>
</dbReference>
<organism evidence="6 7">
    <name type="scientific">Phaeovulum vinaykumarii</name>
    <dbReference type="NCBI Taxonomy" id="407234"/>
    <lineage>
        <taxon>Bacteria</taxon>
        <taxon>Pseudomonadati</taxon>
        <taxon>Pseudomonadota</taxon>
        <taxon>Alphaproteobacteria</taxon>
        <taxon>Rhodobacterales</taxon>
        <taxon>Paracoccaceae</taxon>
        <taxon>Phaeovulum</taxon>
    </lineage>
</organism>
<keyword evidence="1 4" id="KW-0963">Cytoplasm</keyword>
<dbReference type="InterPro" id="IPR042203">
    <property type="entry name" value="Leu/Phe-tRNA_Trfase_C"/>
</dbReference>
<dbReference type="Gene3D" id="3.30.70.3550">
    <property type="entry name" value="Leucyl/phenylalanyl-tRNA-protein transferase, N-terminal domain"/>
    <property type="match status" value="1"/>
</dbReference>
<feature type="compositionally biased region" description="Polar residues" evidence="5">
    <location>
        <begin position="208"/>
        <end position="217"/>
    </location>
</feature>
<dbReference type="SUPFAM" id="SSF55729">
    <property type="entry name" value="Acyl-CoA N-acyltransferases (Nat)"/>
    <property type="match status" value="1"/>
</dbReference>
<protein>
    <recommendedName>
        <fullName evidence="4">Leucyl/phenylalanyl-tRNA--protein transferase</fullName>
        <ecNumber evidence="4">2.3.2.6</ecNumber>
    </recommendedName>
    <alternativeName>
        <fullName evidence="4">L/F-transferase</fullName>
    </alternativeName>
    <alternativeName>
        <fullName evidence="4">Leucyltransferase</fullName>
    </alternativeName>
    <alternativeName>
        <fullName evidence="4">Phenyalanyltransferase</fullName>
    </alternativeName>
</protein>
<evidence type="ECO:0000313" key="6">
    <source>
        <dbReference type="EMBL" id="SIS74792.1"/>
    </source>
</evidence>
<comment type="catalytic activity">
    <reaction evidence="4">
        <text>N-terminal L-lysyl-[protein] + L-leucyl-tRNA(Leu) = N-terminal L-leucyl-L-lysyl-[protein] + tRNA(Leu) + H(+)</text>
        <dbReference type="Rhea" id="RHEA:12340"/>
        <dbReference type="Rhea" id="RHEA-COMP:9613"/>
        <dbReference type="Rhea" id="RHEA-COMP:9622"/>
        <dbReference type="Rhea" id="RHEA-COMP:12670"/>
        <dbReference type="Rhea" id="RHEA-COMP:12671"/>
        <dbReference type="ChEBI" id="CHEBI:15378"/>
        <dbReference type="ChEBI" id="CHEBI:65249"/>
        <dbReference type="ChEBI" id="CHEBI:78442"/>
        <dbReference type="ChEBI" id="CHEBI:78494"/>
        <dbReference type="ChEBI" id="CHEBI:133043"/>
        <dbReference type="EC" id="2.3.2.6"/>
    </reaction>
</comment>
<keyword evidence="7" id="KW-1185">Reference proteome</keyword>
<comment type="similarity">
    <text evidence="4">Belongs to the L/F-transferase family.</text>
</comment>
<comment type="function">
    <text evidence="4">Functions in the N-end rule pathway of protein degradation where it conjugates Leu, Phe and, less efficiently, Met from aminoacyl-tRNAs to the N-termini of proteins containing an N-terminal arginine or lysine.</text>
</comment>
<proteinExistence type="inferred from homology"/>
<evidence type="ECO:0000256" key="4">
    <source>
        <dbReference type="HAMAP-Rule" id="MF_00688"/>
    </source>
</evidence>
<dbReference type="PANTHER" id="PTHR30098:SF2">
    <property type="entry name" value="LEUCYL_PHENYLALANYL-TRNA--PROTEIN TRANSFERASE"/>
    <property type="match status" value="1"/>
</dbReference>
<evidence type="ECO:0000256" key="3">
    <source>
        <dbReference type="ARBA" id="ARBA00023315"/>
    </source>
</evidence>
<keyword evidence="3 4" id="KW-0012">Acyltransferase</keyword>
<dbReference type="AlphaFoldDB" id="A0A1N7LLW8"/>
<dbReference type="InterPro" id="IPR016181">
    <property type="entry name" value="Acyl_CoA_acyltransferase"/>
</dbReference>
<dbReference type="GO" id="GO:0008914">
    <property type="term" value="F:leucyl-tRNA--protein transferase activity"/>
    <property type="evidence" value="ECO:0007669"/>
    <property type="project" value="UniProtKB-UniRule"/>
</dbReference>
<dbReference type="Pfam" id="PF03588">
    <property type="entry name" value="Leu_Phe_trans"/>
    <property type="match status" value="1"/>
</dbReference>
<dbReference type="STRING" id="407234.SAMN05421795_103223"/>
<evidence type="ECO:0000256" key="5">
    <source>
        <dbReference type="SAM" id="MobiDB-lite"/>
    </source>
</evidence>